<sequence length="114" mass="12931">MTYLWKFRNTSNFAPMQLIPDDDSEQETSATATNLGVSLETRPTYVAELAPADPKITRKPLIKDVKAKTTMGDDAREERNQLARQDASVSNYNRRSPLGRKISENQLCDLLDWV</sequence>
<protein>
    <submittedName>
        <fullName evidence="2">Uncharacterized protein</fullName>
    </submittedName>
</protein>
<comment type="caution">
    <text evidence="2">The sequence shown here is derived from an EMBL/GenBank/DDBJ whole genome shotgun (WGS) entry which is preliminary data.</text>
</comment>
<reference evidence="2 3" key="1">
    <citation type="submission" date="2023-08" db="EMBL/GenBank/DDBJ databases">
        <title>A Necator americanus chromosomal reference genome.</title>
        <authorList>
            <person name="Ilik V."/>
            <person name="Petrzelkova K.J."/>
            <person name="Pardy F."/>
            <person name="Fuh T."/>
            <person name="Niatou-Singa F.S."/>
            <person name="Gouil Q."/>
            <person name="Baker L."/>
            <person name="Ritchie M.E."/>
            <person name="Jex A.R."/>
            <person name="Gazzola D."/>
            <person name="Li H."/>
            <person name="Toshio Fujiwara R."/>
            <person name="Zhan B."/>
            <person name="Aroian R.V."/>
            <person name="Pafco B."/>
            <person name="Schwarz E.M."/>
        </authorList>
    </citation>
    <scope>NUCLEOTIDE SEQUENCE [LARGE SCALE GENOMIC DNA]</scope>
    <source>
        <strain evidence="2 3">Aroian</strain>
        <tissue evidence="2">Whole animal</tissue>
    </source>
</reference>
<gene>
    <name evidence="2" type="primary">Necator_chrIII.g11749</name>
    <name evidence="2" type="ORF">RB195_010984</name>
</gene>
<evidence type="ECO:0000313" key="3">
    <source>
        <dbReference type="Proteomes" id="UP001303046"/>
    </source>
</evidence>
<keyword evidence="3" id="KW-1185">Reference proteome</keyword>
<organism evidence="2 3">
    <name type="scientific">Necator americanus</name>
    <name type="common">Human hookworm</name>
    <dbReference type="NCBI Taxonomy" id="51031"/>
    <lineage>
        <taxon>Eukaryota</taxon>
        <taxon>Metazoa</taxon>
        <taxon>Ecdysozoa</taxon>
        <taxon>Nematoda</taxon>
        <taxon>Chromadorea</taxon>
        <taxon>Rhabditida</taxon>
        <taxon>Rhabditina</taxon>
        <taxon>Rhabditomorpha</taxon>
        <taxon>Strongyloidea</taxon>
        <taxon>Ancylostomatidae</taxon>
        <taxon>Bunostominae</taxon>
        <taxon>Necator</taxon>
    </lineage>
</organism>
<feature type="region of interest" description="Disordered" evidence="1">
    <location>
        <begin position="67"/>
        <end position="98"/>
    </location>
</feature>
<dbReference type="Proteomes" id="UP001303046">
    <property type="component" value="Unassembled WGS sequence"/>
</dbReference>
<evidence type="ECO:0000313" key="2">
    <source>
        <dbReference type="EMBL" id="KAK6744014.1"/>
    </source>
</evidence>
<accession>A0ABR1D0E6</accession>
<dbReference type="EMBL" id="JAVFWL010000003">
    <property type="protein sequence ID" value="KAK6744014.1"/>
    <property type="molecule type" value="Genomic_DNA"/>
</dbReference>
<feature type="compositionally biased region" description="Basic and acidic residues" evidence="1">
    <location>
        <begin position="67"/>
        <end position="81"/>
    </location>
</feature>
<name>A0ABR1D0E6_NECAM</name>
<proteinExistence type="predicted"/>
<evidence type="ECO:0000256" key="1">
    <source>
        <dbReference type="SAM" id="MobiDB-lite"/>
    </source>
</evidence>